<accession>A0ABP3VB30</accession>
<dbReference type="Proteomes" id="UP001500185">
    <property type="component" value="Unassembled WGS sequence"/>
</dbReference>
<sequence length="78" mass="9419">MNDGSRKKPIKNVLIMSMNIMAYVFVFNPNKNPLNIEINDGFDHESYWNCSSYWDKDLNWHEGKFNQVEWILEEYIKD</sequence>
<comment type="caution">
    <text evidence="1">The sequence shown here is derived from an EMBL/GenBank/DDBJ whole genome shotgun (WGS) entry which is preliminary data.</text>
</comment>
<name>A0ABP3VB30_9FLAO</name>
<evidence type="ECO:0000313" key="2">
    <source>
        <dbReference type="Proteomes" id="UP001500185"/>
    </source>
</evidence>
<proteinExistence type="predicted"/>
<dbReference type="EMBL" id="BAAAGG010000005">
    <property type="protein sequence ID" value="GAA0754058.1"/>
    <property type="molecule type" value="Genomic_DNA"/>
</dbReference>
<protein>
    <submittedName>
        <fullName evidence="1">Uncharacterized protein</fullName>
    </submittedName>
</protein>
<gene>
    <name evidence="1" type="ORF">GCM10009433_07160</name>
</gene>
<organism evidence="1 2">
    <name type="scientific">Psychroflexus lacisalsi</name>
    <dbReference type="NCBI Taxonomy" id="503928"/>
    <lineage>
        <taxon>Bacteria</taxon>
        <taxon>Pseudomonadati</taxon>
        <taxon>Bacteroidota</taxon>
        <taxon>Flavobacteriia</taxon>
        <taxon>Flavobacteriales</taxon>
        <taxon>Flavobacteriaceae</taxon>
        <taxon>Psychroflexus</taxon>
    </lineage>
</organism>
<keyword evidence="2" id="KW-1185">Reference proteome</keyword>
<reference evidence="2" key="1">
    <citation type="journal article" date="2019" name="Int. J. Syst. Evol. Microbiol.">
        <title>The Global Catalogue of Microorganisms (GCM) 10K type strain sequencing project: providing services to taxonomists for standard genome sequencing and annotation.</title>
        <authorList>
            <consortium name="The Broad Institute Genomics Platform"/>
            <consortium name="The Broad Institute Genome Sequencing Center for Infectious Disease"/>
            <person name="Wu L."/>
            <person name="Ma J."/>
        </authorList>
    </citation>
    <scope>NUCLEOTIDE SEQUENCE [LARGE SCALE GENOMIC DNA]</scope>
    <source>
        <strain evidence="2">JCM 16231</strain>
    </source>
</reference>
<evidence type="ECO:0000313" key="1">
    <source>
        <dbReference type="EMBL" id="GAA0754058.1"/>
    </source>
</evidence>